<protein>
    <recommendedName>
        <fullName evidence="2">UBC core domain-containing protein</fullName>
    </recommendedName>
</protein>
<evidence type="ECO:0000259" key="2">
    <source>
        <dbReference type="PROSITE" id="PS50127"/>
    </source>
</evidence>
<dbReference type="EMBL" id="JAPDMZ010000117">
    <property type="protein sequence ID" value="KAK0549258.1"/>
    <property type="molecule type" value="Genomic_DNA"/>
</dbReference>
<dbReference type="PANTHER" id="PTHR24067">
    <property type="entry name" value="UBIQUITIN-CONJUGATING ENZYME E2"/>
    <property type="match status" value="1"/>
</dbReference>
<feature type="domain" description="UBC core" evidence="2">
    <location>
        <begin position="16"/>
        <end position="169"/>
    </location>
</feature>
<dbReference type="InterPro" id="IPR050113">
    <property type="entry name" value="Ub_conjugating_enzyme"/>
</dbReference>
<comment type="caution">
    <text evidence="3">The sequence shown here is derived from an EMBL/GenBank/DDBJ whole genome shotgun (WGS) entry which is preliminary data.</text>
</comment>
<dbReference type="InterPro" id="IPR016135">
    <property type="entry name" value="UBQ-conjugating_enzyme/RWD"/>
</dbReference>
<dbReference type="Pfam" id="PF00179">
    <property type="entry name" value="UQ_con"/>
    <property type="match status" value="1"/>
</dbReference>
<dbReference type="InterPro" id="IPR000608">
    <property type="entry name" value="UBC"/>
</dbReference>
<organism evidence="3 4">
    <name type="scientific">Tilletia horrida</name>
    <dbReference type="NCBI Taxonomy" id="155126"/>
    <lineage>
        <taxon>Eukaryota</taxon>
        <taxon>Fungi</taxon>
        <taxon>Dikarya</taxon>
        <taxon>Basidiomycota</taxon>
        <taxon>Ustilaginomycotina</taxon>
        <taxon>Exobasidiomycetes</taxon>
        <taxon>Tilletiales</taxon>
        <taxon>Tilletiaceae</taxon>
        <taxon>Tilletia</taxon>
    </lineage>
</organism>
<dbReference type="Proteomes" id="UP001176517">
    <property type="component" value="Unassembled WGS sequence"/>
</dbReference>
<evidence type="ECO:0000256" key="1">
    <source>
        <dbReference type="ARBA" id="ARBA00022786"/>
    </source>
</evidence>
<evidence type="ECO:0000313" key="3">
    <source>
        <dbReference type="EMBL" id="KAK0549258.1"/>
    </source>
</evidence>
<dbReference type="CDD" id="cd23814">
    <property type="entry name" value="UEV_AKTIP"/>
    <property type="match status" value="1"/>
</dbReference>
<keyword evidence="1" id="KW-0833">Ubl conjugation pathway</keyword>
<accession>A0AAN6GP77</accession>
<dbReference type="AlphaFoldDB" id="A0AAN6GP77"/>
<dbReference type="SMART" id="SM00212">
    <property type="entry name" value="UBCc"/>
    <property type="match status" value="1"/>
</dbReference>
<dbReference type="SUPFAM" id="SSF54495">
    <property type="entry name" value="UBC-like"/>
    <property type="match status" value="1"/>
</dbReference>
<keyword evidence="4" id="KW-1185">Reference proteome</keyword>
<proteinExistence type="predicted"/>
<gene>
    <name evidence="3" type="ORF">OC846_004154</name>
</gene>
<name>A0AAN6GP77_9BASI</name>
<reference evidence="3" key="1">
    <citation type="journal article" date="2023" name="PhytoFront">
        <title>Draft Genome Resources of Seven Strains of Tilletia horrida, Causal Agent of Kernel Smut of Rice.</title>
        <authorList>
            <person name="Khanal S."/>
            <person name="Antony Babu S."/>
            <person name="Zhou X.G."/>
        </authorList>
    </citation>
    <scope>NUCLEOTIDE SEQUENCE</scope>
    <source>
        <strain evidence="3">TX6</strain>
    </source>
</reference>
<dbReference type="Gene3D" id="3.10.110.10">
    <property type="entry name" value="Ubiquitin Conjugating Enzyme"/>
    <property type="match status" value="1"/>
</dbReference>
<dbReference type="PROSITE" id="PS50127">
    <property type="entry name" value="UBC_2"/>
    <property type="match status" value="1"/>
</dbReference>
<evidence type="ECO:0000313" key="4">
    <source>
        <dbReference type="Proteomes" id="UP001176517"/>
    </source>
</evidence>
<sequence length="218" mass="24127">MNTRNTTGRAPALSPLALAEIQFQFNLVRTQPIEGVYLEPDTLNHSTWHGVVFVREGIFQGGIFRFDIVFPPSFPKLAPQVFFPPTLLHPLLDPTTGRLSLALRFSSGWDARTCTVLELLLYLKSIFQPALLDQVTERISTNIEVFRMYRDDRPLFVKLANQAVALSTSESALYERGQAASYPGYGSGTADGGGGSSAGIYFHPVEEATIRKEIFGNE</sequence>